<comment type="caution">
    <text evidence="1">The sequence shown here is derived from an EMBL/GenBank/DDBJ whole genome shotgun (WGS) entry which is preliminary data.</text>
</comment>
<gene>
    <name evidence="1" type="ORF">ABEB36_009527</name>
</gene>
<keyword evidence="2" id="KW-1185">Reference proteome</keyword>
<evidence type="ECO:0000313" key="1">
    <source>
        <dbReference type="EMBL" id="KAL1493841.1"/>
    </source>
</evidence>
<dbReference type="EMBL" id="JBDJPC010000007">
    <property type="protein sequence ID" value="KAL1493841.1"/>
    <property type="molecule type" value="Genomic_DNA"/>
</dbReference>
<dbReference type="Proteomes" id="UP001566132">
    <property type="component" value="Unassembled WGS sequence"/>
</dbReference>
<name>A0ABD1EGV2_HYPHA</name>
<sequence length="67" mass="7910">MNFICHQGFGEDRGGDVLSFKGIAFIRDRENPFEMLDNIEFKRRFRLNKNTVTFLLQYIGPTLQPRT</sequence>
<reference evidence="1 2" key="1">
    <citation type="submission" date="2024-05" db="EMBL/GenBank/DDBJ databases">
        <title>Genetic variation in Jamaican populations of the coffee berry borer (Hypothenemus hampei).</title>
        <authorList>
            <person name="Errbii M."/>
            <person name="Myrie A."/>
        </authorList>
    </citation>
    <scope>NUCLEOTIDE SEQUENCE [LARGE SCALE GENOMIC DNA]</scope>
    <source>
        <strain evidence="1">JA-Hopewell-2020-01-JO</strain>
        <tissue evidence="1">Whole body</tissue>
    </source>
</reference>
<organism evidence="1 2">
    <name type="scientific">Hypothenemus hampei</name>
    <name type="common">Coffee berry borer</name>
    <dbReference type="NCBI Taxonomy" id="57062"/>
    <lineage>
        <taxon>Eukaryota</taxon>
        <taxon>Metazoa</taxon>
        <taxon>Ecdysozoa</taxon>
        <taxon>Arthropoda</taxon>
        <taxon>Hexapoda</taxon>
        <taxon>Insecta</taxon>
        <taxon>Pterygota</taxon>
        <taxon>Neoptera</taxon>
        <taxon>Endopterygota</taxon>
        <taxon>Coleoptera</taxon>
        <taxon>Polyphaga</taxon>
        <taxon>Cucujiformia</taxon>
        <taxon>Curculionidae</taxon>
        <taxon>Scolytinae</taxon>
        <taxon>Hypothenemus</taxon>
    </lineage>
</organism>
<evidence type="ECO:0000313" key="2">
    <source>
        <dbReference type="Proteomes" id="UP001566132"/>
    </source>
</evidence>
<proteinExistence type="predicted"/>
<protein>
    <submittedName>
        <fullName evidence="1">Uncharacterized protein</fullName>
    </submittedName>
</protein>
<accession>A0ABD1EGV2</accession>
<dbReference type="AlphaFoldDB" id="A0ABD1EGV2"/>